<sequence length="2087" mass="237597">MESDASSDEEPQPPECNETANQIKELTVNERIEQIGGNRVRLSSQMSLEEAVSVLQPAFFNADIRIRRAALQIMAQFDVQLEEYVLADGIHKSIASENVYEILLNAEQTELTDFRARLLQFRKLLYGSHLKHMPKGFTKQMEAVIVQVGFSQFFVQFNPVWKGIHELLYSFARGMQIDDFWSIAASCFEHICQKCDGLSSSEGTDEGLGWLLPNENLRESKAVRVDYGNARTQMLNFFEKIADLAERRTRVLSPLLIRFYKNSFLPLVDNPDLVMKNKGAHKLAESTETESDKLKENQKDEETRAEEEEEDGNGPPKEDNTNKMSRWKLTQTLIAFLKIFAKFEDAKSVFMEPQIRQIYEELLMSNNCELQPAALACLLSYKNKAVSPYREYLENLLDEKKFRNTLVLFKIAEDEEDAVVNAEHRQHVIPLLLRLLCGKLSSKTKKKALAGSRRSAILRYLGGLRPEEMHLFLQLYFQTFFDLVGDGEDNFDKMHQLCHNQELLSAFDLDRLNRSLESASEMLRKISRSLGPRQSSTLFSLFLCVSVIVRLRLQNPLTPVYLHAKLKDLRMSIGLRLAEFFSAFPNRPICCSHLRGLSDFFLLPYIHEAKSIDSSAFGPLPILPLSGVRLITAWCKLPAFYDLLLIKLDWNGKQLQPIELLLNTLLWNGATAQICNAAKTSIKCMIELSDEERVPKLDAFEYAQVEQLEDANYGTSILVQHMSKILHFFTHHIESEKSVRVDTLNILNRLSEFVHDSEMATRMANALLSSMRKNDKRKEETTETTLRTVGRLVGCTKQSEKFINKLPHLLSSVEGRLCRLALVEVVKSIQHNPNTPQNLRLLLQILVSLEAWDQRKIDEPDHEARHNAYSQLFKIWNSNEKISLTMVAAFAHAHYATLTTSSDLSLRSAAASNLRAMFPYVNRLDFDEQTERMWTIDTHFVPLTLRVLKNSNEVVREEGIRCLSALVDAFSSHPGLSQLKELKNPTEDLDFFHNATHIQKHRHQRAFYRLANDLRDHKLSISFEVLNKFILPIAAPYFVNSDTKLSVVSDEALRVLHETMSSSPWPVYANCLKQWLQKMQGGQDGDNKKPIVRVLVSVIDAFHFDVADVEEEMEVEEAGKEDQDEEDNKENGEGVDGDEMEDSNANDNDNADRKRYAIRDRINRVILPKLVKCINGHTGRALVHRKAETSETRFYTDDDDIQRAPVALATVKLLIKLPPRLRSHYLQGTILKLSTLMISHSIQVRETARNVMIKVCQCLGPTYLPMVIREMKQTMKQGYQVHVVIFSTHSIVSSLSSQLSFGQLDVCLQDILQLCMQDQFEDAAEEKDVGKIHGEVPEAKAKKTPQMFSILGRFVSQRSIGKVIRTLRDIVDQKTNSKTIQKVSDLLEKFAYGLKANEGLSPSIQVEFIRKMLVEVIEKMENTAKKMNGEENGKKGLRPEHCLILQPEPKRIGAIVKTAVKSRVHVFVEFELHLLSMLLFGKRLNASREEDRQLIDAFVPLVIKGLQLKYDKIISYSLRCLTAMLPMNLPSLKNSMKEVPERLFVILSDYSTIGHAANKQSVLQLNQLLFKALTQLIISAESSQLLTKKHISLLLSYVEADILDADRQATAFSLIKAIVKKNIKHSKIPEVMQRLSELCIQSSLKHIRAQCRETLAIYMSHESNVDSAKEYIEFFLAQLAYEYEDGRLSAAEMLNACFEKLPQEILSEVCMLCVAKFGAQIVNENSSTARKFLCGALRQLLESVSSSAKEDVVSAALEWMHSHKEGTRSVGVQVVLQLSVVEKNAFFTRLPLVIEAYEQWFDSEQVLIQNSEPTLVTALTALIHMENNCEETVQKDEQLSRRIVALIGKLESLAKCADSLALRKAASAFIGKCLSLSMAIGQGLQLENGRLLEWAVWMMKQAELDEEAALQASKNIVHLAEGLDNEGLQKCIHSLSKVCKFEIQKLPKDAIRRLSCFKIVAALLMKTTDTTRLQLLIEPFMPLLVREINRKSEANADELCTMAGEVAEVIRKKIGEEEYTKKLAETQRNMNTKAAERKRKNKVCIILEDIPFELHFKIYGFFFTNILNLYFHLISELLSFFLVNLIF</sequence>
<dbReference type="GO" id="GO:0032040">
    <property type="term" value="C:small-subunit processome"/>
    <property type="evidence" value="ECO:0007669"/>
    <property type="project" value="TreeGrafter"/>
</dbReference>
<dbReference type="InterPro" id="IPR011989">
    <property type="entry name" value="ARM-like"/>
</dbReference>
<evidence type="ECO:0000259" key="5">
    <source>
        <dbReference type="Pfam" id="PF23099"/>
    </source>
</evidence>
<dbReference type="Gene3D" id="1.25.10.10">
    <property type="entry name" value="Leucine-rich Repeat Variant"/>
    <property type="match status" value="2"/>
</dbReference>
<evidence type="ECO:0000313" key="7">
    <source>
        <dbReference type="Proteomes" id="UP000218231"/>
    </source>
</evidence>
<dbReference type="PANTHER" id="PTHR17695">
    <property type="entry name" value="SMALL SUBUNIT PROCESSOME COMPONENT 20 HOMOLOG"/>
    <property type="match status" value="1"/>
</dbReference>
<evidence type="ECO:0000256" key="2">
    <source>
        <dbReference type="SAM" id="Phobius"/>
    </source>
</evidence>
<dbReference type="Pfam" id="PF23099">
    <property type="entry name" value="UTP20_C"/>
    <property type="match status" value="1"/>
</dbReference>
<evidence type="ECO:0000259" key="3">
    <source>
        <dbReference type="Pfam" id="PF07539"/>
    </source>
</evidence>
<dbReference type="InterPro" id="IPR057525">
    <property type="entry name" value="UTP20_C"/>
</dbReference>
<dbReference type="EMBL" id="LIAE01007226">
    <property type="protein sequence ID" value="PAV80830.1"/>
    <property type="molecule type" value="Genomic_DNA"/>
</dbReference>
<dbReference type="SUPFAM" id="SSF48371">
    <property type="entry name" value="ARM repeat"/>
    <property type="match status" value="3"/>
</dbReference>
<feature type="domain" description="U3 small nucleolar RNA-associated protein 20" evidence="4">
    <location>
        <begin position="1197"/>
        <end position="1412"/>
    </location>
</feature>
<gene>
    <name evidence="6" type="ORF">WR25_17071</name>
</gene>
<dbReference type="Proteomes" id="UP000218231">
    <property type="component" value="Unassembled WGS sequence"/>
</dbReference>
<feature type="domain" description="U3 small nucleolar RNA-associated protein 20 C-terminal" evidence="5">
    <location>
        <begin position="1768"/>
        <end position="2042"/>
    </location>
</feature>
<protein>
    <submittedName>
        <fullName evidence="6">Uncharacterized protein</fullName>
    </submittedName>
</protein>
<feature type="compositionally biased region" description="Acidic residues" evidence="1">
    <location>
        <begin position="303"/>
        <end position="312"/>
    </location>
</feature>
<dbReference type="GO" id="GO:0030686">
    <property type="term" value="C:90S preribosome"/>
    <property type="evidence" value="ECO:0007669"/>
    <property type="project" value="TreeGrafter"/>
</dbReference>
<comment type="caution">
    <text evidence="6">The sequence shown here is derived from an EMBL/GenBank/DDBJ whole genome shotgun (WGS) entry which is preliminary data.</text>
</comment>
<organism evidence="6 7">
    <name type="scientific">Diploscapter pachys</name>
    <dbReference type="NCBI Taxonomy" id="2018661"/>
    <lineage>
        <taxon>Eukaryota</taxon>
        <taxon>Metazoa</taxon>
        <taxon>Ecdysozoa</taxon>
        <taxon>Nematoda</taxon>
        <taxon>Chromadorea</taxon>
        <taxon>Rhabditida</taxon>
        <taxon>Rhabditina</taxon>
        <taxon>Rhabditomorpha</taxon>
        <taxon>Rhabditoidea</taxon>
        <taxon>Rhabditidae</taxon>
        <taxon>Diploscapter</taxon>
    </lineage>
</organism>
<dbReference type="InterPro" id="IPR016024">
    <property type="entry name" value="ARM-type_fold"/>
</dbReference>
<evidence type="ECO:0000313" key="6">
    <source>
        <dbReference type="EMBL" id="PAV80830.1"/>
    </source>
</evidence>
<evidence type="ECO:0000256" key="1">
    <source>
        <dbReference type="SAM" id="MobiDB-lite"/>
    </source>
</evidence>
<dbReference type="InterPro" id="IPR052575">
    <property type="entry name" value="SSU_processome_comp_20"/>
</dbReference>
<feature type="compositionally biased region" description="Acidic residues" evidence="1">
    <location>
        <begin position="1122"/>
        <end position="1144"/>
    </location>
</feature>
<keyword evidence="7" id="KW-1185">Reference proteome</keyword>
<dbReference type="InterPro" id="IPR046523">
    <property type="entry name" value="UTP20_dom"/>
</dbReference>
<dbReference type="InterPro" id="IPR011430">
    <property type="entry name" value="UTP20_N"/>
</dbReference>
<dbReference type="Pfam" id="PF07539">
    <property type="entry name" value="UTP20_N"/>
    <property type="match status" value="1"/>
</dbReference>
<feature type="compositionally biased region" description="Basic and acidic residues" evidence="1">
    <location>
        <begin position="282"/>
        <end position="302"/>
    </location>
</feature>
<accession>A0A2A2L3X0</accession>
<keyword evidence="2" id="KW-0472">Membrane</keyword>
<evidence type="ECO:0000259" key="4">
    <source>
        <dbReference type="Pfam" id="PF20416"/>
    </source>
</evidence>
<feature type="transmembrane region" description="Helical" evidence="2">
    <location>
        <begin position="2058"/>
        <end position="2083"/>
    </location>
</feature>
<feature type="domain" description="U3 small nucleolar RNA-associated protein 20 N-terminal" evidence="3">
    <location>
        <begin position="330"/>
        <end position="943"/>
    </location>
</feature>
<reference evidence="6 7" key="1">
    <citation type="journal article" date="2017" name="Curr. Biol.">
        <title>Genome architecture and evolution of a unichromosomal asexual nematode.</title>
        <authorList>
            <person name="Fradin H."/>
            <person name="Zegar C."/>
            <person name="Gutwein M."/>
            <person name="Lucas J."/>
            <person name="Kovtun M."/>
            <person name="Corcoran D."/>
            <person name="Baugh L.R."/>
            <person name="Kiontke K."/>
            <person name="Gunsalus K."/>
            <person name="Fitch D.H."/>
            <person name="Piano F."/>
        </authorList>
    </citation>
    <scope>NUCLEOTIDE SEQUENCE [LARGE SCALE GENOMIC DNA]</scope>
    <source>
        <strain evidence="6">PF1309</strain>
    </source>
</reference>
<dbReference type="PANTHER" id="PTHR17695:SF11">
    <property type="entry name" value="SMALL SUBUNIT PROCESSOME COMPONENT 20 HOMOLOG"/>
    <property type="match status" value="1"/>
</dbReference>
<dbReference type="OrthoDB" id="360653at2759"/>
<proteinExistence type="predicted"/>
<keyword evidence="2" id="KW-1133">Transmembrane helix</keyword>
<feature type="region of interest" description="Disordered" evidence="1">
    <location>
        <begin position="282"/>
        <end position="324"/>
    </location>
</feature>
<feature type="region of interest" description="Disordered" evidence="1">
    <location>
        <begin position="1113"/>
        <end position="1152"/>
    </location>
</feature>
<dbReference type="Pfam" id="PF20416">
    <property type="entry name" value="UTP20"/>
    <property type="match status" value="1"/>
</dbReference>
<name>A0A2A2L3X0_9BILA</name>
<keyword evidence="2" id="KW-0812">Transmembrane</keyword>
<dbReference type="STRING" id="2018661.A0A2A2L3X0"/>